<dbReference type="AlphaFoldDB" id="A0A1J4KG85"/>
<dbReference type="RefSeq" id="XP_068361932.1">
    <property type="nucleotide sequence ID" value="XM_068502675.1"/>
</dbReference>
<dbReference type="SUPFAM" id="SSF117281">
    <property type="entry name" value="Kelch motif"/>
    <property type="match status" value="1"/>
</dbReference>
<protein>
    <submittedName>
        <fullName evidence="4">Kelch motif family protein</fullName>
    </submittedName>
</protein>
<evidence type="ECO:0000313" key="4">
    <source>
        <dbReference type="EMBL" id="OHT08796.1"/>
    </source>
</evidence>
<keyword evidence="1" id="KW-0880">Kelch repeat</keyword>
<evidence type="ECO:0000313" key="5">
    <source>
        <dbReference type="Proteomes" id="UP000179807"/>
    </source>
</evidence>
<dbReference type="EMBL" id="MLAK01000658">
    <property type="protein sequence ID" value="OHT08796.1"/>
    <property type="molecule type" value="Genomic_DNA"/>
</dbReference>
<dbReference type="Gene3D" id="2.120.10.80">
    <property type="entry name" value="Kelch-type beta propeller"/>
    <property type="match status" value="1"/>
</dbReference>
<organism evidence="4 5">
    <name type="scientific">Tritrichomonas foetus</name>
    <dbReference type="NCBI Taxonomy" id="1144522"/>
    <lineage>
        <taxon>Eukaryota</taxon>
        <taxon>Metamonada</taxon>
        <taxon>Parabasalia</taxon>
        <taxon>Tritrichomonadida</taxon>
        <taxon>Tritrichomonadidae</taxon>
        <taxon>Tritrichomonas</taxon>
    </lineage>
</organism>
<evidence type="ECO:0000256" key="3">
    <source>
        <dbReference type="SAM" id="MobiDB-lite"/>
    </source>
</evidence>
<comment type="caution">
    <text evidence="4">The sequence shown here is derived from an EMBL/GenBank/DDBJ whole genome shotgun (WGS) entry which is preliminary data.</text>
</comment>
<dbReference type="InterPro" id="IPR015915">
    <property type="entry name" value="Kelch-typ_b-propeller"/>
</dbReference>
<reference evidence="4" key="1">
    <citation type="submission" date="2016-10" db="EMBL/GenBank/DDBJ databases">
        <authorList>
            <person name="Benchimol M."/>
            <person name="Almeida L.G."/>
            <person name="Vasconcelos A.T."/>
            <person name="Perreira-Neves A."/>
            <person name="Rosa I.A."/>
            <person name="Tasca T."/>
            <person name="Bogo M.R."/>
            <person name="de Souza W."/>
        </authorList>
    </citation>
    <scope>NUCLEOTIDE SEQUENCE [LARGE SCALE GENOMIC DNA]</scope>
    <source>
        <strain evidence="4">K</strain>
    </source>
</reference>
<keyword evidence="2" id="KW-0677">Repeat</keyword>
<evidence type="ECO:0000256" key="1">
    <source>
        <dbReference type="ARBA" id="ARBA00022441"/>
    </source>
</evidence>
<dbReference type="PANTHER" id="PTHR46093:SF18">
    <property type="entry name" value="FIBRONECTIN TYPE-III DOMAIN-CONTAINING PROTEIN"/>
    <property type="match status" value="1"/>
</dbReference>
<dbReference type="VEuPathDB" id="TrichDB:TRFO_22655"/>
<name>A0A1J4KG85_9EUKA</name>
<keyword evidence="5" id="KW-1185">Reference proteome</keyword>
<dbReference type="OrthoDB" id="45365at2759"/>
<proteinExistence type="predicted"/>
<gene>
    <name evidence="4" type="ORF">TRFO_22655</name>
</gene>
<evidence type="ECO:0000256" key="2">
    <source>
        <dbReference type="ARBA" id="ARBA00022737"/>
    </source>
</evidence>
<accession>A0A1J4KG85</accession>
<feature type="region of interest" description="Disordered" evidence="3">
    <location>
        <begin position="27"/>
        <end position="94"/>
    </location>
</feature>
<sequence>MGANESANQYEDLCYTNKFDNMKISSLPTRYSPLNGIDQKSHPFSDLMDDDKSLFENHHKSSHKKKAKFNSDSDNDSSSGGTSPNNNMVKNHPTRKIAKMPYQGIWSMVSTNGFKPEPRTGHAYTYVPSENAIFIAYGKSDDGRLLKDAWLLHLSTMEWECVTFDMLSPRTHVSATLVGKKIFLFGGKDNSNKFFADLHFVDLAHRIVKEISPVQFENGCPSPRSSPTLFHSDNSVFVWSGYNGRTLTDYYEYKIDSNKWEKLADPGFEGRRISLYASSGYDQSTSQFSIGSQKSDLHQSFEKQFAFGCHSNSDIIEFDPQTKKLNKIKCTGHRPRGNLDYASMSVQNNFIFVTGGKHSSEFTYLYALDLATKNWFKFHVVPDDKTVTANEGNVTETGHFELPRMNGQTMVYSPQEMALYAVLGSRYFQECPVQKISLATALATLNHRNDMRAMLYL</sequence>
<dbReference type="GeneID" id="94837379"/>
<dbReference type="PANTHER" id="PTHR46093">
    <property type="entry name" value="ACYL-COA-BINDING DOMAIN-CONTAINING PROTEIN 5"/>
    <property type="match status" value="1"/>
</dbReference>
<feature type="compositionally biased region" description="Basic and acidic residues" evidence="3">
    <location>
        <begin position="50"/>
        <end position="59"/>
    </location>
</feature>
<dbReference type="Proteomes" id="UP000179807">
    <property type="component" value="Unassembled WGS sequence"/>
</dbReference>
<feature type="compositionally biased region" description="Low complexity" evidence="3">
    <location>
        <begin position="70"/>
        <end position="87"/>
    </location>
</feature>
<dbReference type="Pfam" id="PF24681">
    <property type="entry name" value="Kelch_KLHDC2_KLHL20_DRC7"/>
    <property type="match status" value="1"/>
</dbReference>